<sequence length="334" mass="36105">INMIAARASQEFDLKGPSITVDTACSSSLVTIHLACEALKKGECELAIAGGVNLLLTPTPYIYLSNAGALSTSGESRVFDAKADGLVPGEGAGLVLLKPLKKALKDKDKVLAVIKASSINNDGHSIGVMAPNPNGQREVIEALYLNNDIDPNEIQYVEAHGTGTKIGDPSEVRALKSAFNRWKPKNNSIAIGSIKANIGHLLNGAGIASFIKVVLAMNNKIMPPNVNLSELNPSIKFDKTPFYTMLEAKDWKVQEGEIRRAAVNSFGFGGTNCHMVIEEAQEIGKEETAREYEHDKHILALSANSKRSLQLKINNFVEYLKANKEMNLGDICYT</sequence>
<keyword evidence="2" id="KW-0597">Phosphoprotein</keyword>
<evidence type="ECO:0000256" key="2">
    <source>
        <dbReference type="ARBA" id="ARBA00022553"/>
    </source>
</evidence>
<dbReference type="InterPro" id="IPR014030">
    <property type="entry name" value="Ketoacyl_synth_N"/>
</dbReference>
<protein>
    <submittedName>
        <fullName evidence="5">Polyketide synthase</fullName>
    </submittedName>
</protein>
<dbReference type="InterPro" id="IPR020841">
    <property type="entry name" value="PKS_Beta-ketoAc_synthase_dom"/>
</dbReference>
<feature type="domain" description="Ketosynthase family 3 (KS3)" evidence="4">
    <location>
        <begin position="1"/>
        <end position="279"/>
    </location>
</feature>
<name>A0AAW3WIS1_CLOBE</name>
<reference evidence="5" key="1">
    <citation type="submission" date="2020-04" db="EMBL/GenBank/DDBJ databases">
        <authorList>
            <person name="Brown S."/>
        </authorList>
    </citation>
    <scope>NUCLEOTIDE SEQUENCE</scope>
    <source>
        <strain evidence="5">DJ015</strain>
    </source>
</reference>
<dbReference type="PANTHER" id="PTHR43775:SF37">
    <property type="entry name" value="SI:DKEY-61P9.11"/>
    <property type="match status" value="1"/>
</dbReference>
<evidence type="ECO:0000313" key="5">
    <source>
        <dbReference type="EMBL" id="MBC2478700.1"/>
    </source>
</evidence>
<dbReference type="InterPro" id="IPR050091">
    <property type="entry name" value="PKS_NRPS_Biosynth_Enz"/>
</dbReference>
<dbReference type="EMBL" id="JABAGV010000662">
    <property type="protein sequence ID" value="MBC2478700.1"/>
    <property type="molecule type" value="Genomic_DNA"/>
</dbReference>
<organism evidence="5 6">
    <name type="scientific">Clostridium beijerinckii</name>
    <name type="common">Clostridium MP</name>
    <dbReference type="NCBI Taxonomy" id="1520"/>
    <lineage>
        <taxon>Bacteria</taxon>
        <taxon>Bacillati</taxon>
        <taxon>Bacillota</taxon>
        <taxon>Clostridia</taxon>
        <taxon>Eubacteriales</taxon>
        <taxon>Clostridiaceae</taxon>
        <taxon>Clostridium</taxon>
    </lineage>
</organism>
<dbReference type="Gene3D" id="3.40.47.10">
    <property type="match status" value="1"/>
</dbReference>
<feature type="non-terminal residue" evidence="5">
    <location>
        <position position="1"/>
    </location>
</feature>
<dbReference type="PROSITE" id="PS00606">
    <property type="entry name" value="KS3_1"/>
    <property type="match status" value="1"/>
</dbReference>
<dbReference type="Pfam" id="PF02801">
    <property type="entry name" value="Ketoacyl-synt_C"/>
    <property type="match status" value="1"/>
</dbReference>
<dbReference type="Pfam" id="PF16197">
    <property type="entry name" value="KAsynt_C_assoc"/>
    <property type="match status" value="1"/>
</dbReference>
<dbReference type="GO" id="GO:0071770">
    <property type="term" value="P:DIM/DIP cell wall layer assembly"/>
    <property type="evidence" value="ECO:0007669"/>
    <property type="project" value="TreeGrafter"/>
</dbReference>
<accession>A0AAW3WIS1</accession>
<dbReference type="AlphaFoldDB" id="A0AAW3WIS1"/>
<keyword evidence="3" id="KW-0808">Transferase</keyword>
<gene>
    <name evidence="5" type="ORF">HGI39_29360</name>
</gene>
<keyword evidence="1" id="KW-0596">Phosphopantetheine</keyword>
<evidence type="ECO:0000256" key="1">
    <source>
        <dbReference type="ARBA" id="ARBA00022450"/>
    </source>
</evidence>
<dbReference type="GO" id="GO:0004315">
    <property type="term" value="F:3-oxoacyl-[acyl-carrier-protein] synthase activity"/>
    <property type="evidence" value="ECO:0007669"/>
    <property type="project" value="InterPro"/>
</dbReference>
<reference evidence="5" key="2">
    <citation type="journal article" date="2022" name="Nat. Biotechnol.">
        <title>Carbon-negative production of acetone and isopropanol by gas fermentation at industrial pilot scale.</title>
        <authorList>
            <person name="Liew F.E."/>
            <person name="Nogle R."/>
            <person name="Abdalla T."/>
            <person name="Rasor B.J."/>
            <person name="Canter C."/>
            <person name="Jensen R.O."/>
            <person name="Wang L."/>
            <person name="Strutz J."/>
            <person name="Chirania P."/>
            <person name="De Tissera S."/>
            <person name="Mueller A.P."/>
            <person name="Ruan Z."/>
            <person name="Gao A."/>
            <person name="Tran L."/>
            <person name="Engle N.L."/>
            <person name="Bromley J.C."/>
            <person name="Daniell J."/>
            <person name="Conrado R."/>
            <person name="Tschaplinski T.J."/>
            <person name="Giannone R.J."/>
            <person name="Hettich R.L."/>
            <person name="Karim A.S."/>
            <person name="Simpson S.D."/>
            <person name="Brown S.D."/>
            <person name="Leang C."/>
            <person name="Jewett M.C."/>
            <person name="Kopke M."/>
        </authorList>
    </citation>
    <scope>NUCLEOTIDE SEQUENCE</scope>
    <source>
        <strain evidence="5">DJ015</strain>
    </source>
</reference>
<dbReference type="InterPro" id="IPR014031">
    <property type="entry name" value="Ketoacyl_synth_C"/>
</dbReference>
<evidence type="ECO:0000313" key="6">
    <source>
        <dbReference type="Proteomes" id="UP001194098"/>
    </source>
</evidence>
<evidence type="ECO:0000259" key="4">
    <source>
        <dbReference type="PROSITE" id="PS52004"/>
    </source>
</evidence>
<dbReference type="GO" id="GO:0004312">
    <property type="term" value="F:fatty acid synthase activity"/>
    <property type="evidence" value="ECO:0007669"/>
    <property type="project" value="TreeGrafter"/>
</dbReference>
<dbReference type="GO" id="GO:0005737">
    <property type="term" value="C:cytoplasm"/>
    <property type="evidence" value="ECO:0007669"/>
    <property type="project" value="TreeGrafter"/>
</dbReference>
<proteinExistence type="predicted"/>
<dbReference type="InterPro" id="IPR018201">
    <property type="entry name" value="Ketoacyl_synth_AS"/>
</dbReference>
<dbReference type="InterPro" id="IPR032821">
    <property type="entry name" value="PKS_assoc"/>
</dbReference>
<evidence type="ECO:0000256" key="3">
    <source>
        <dbReference type="ARBA" id="ARBA00022679"/>
    </source>
</evidence>
<dbReference type="SUPFAM" id="SSF53901">
    <property type="entry name" value="Thiolase-like"/>
    <property type="match status" value="2"/>
</dbReference>
<dbReference type="Pfam" id="PF00109">
    <property type="entry name" value="ketoacyl-synt"/>
    <property type="match status" value="1"/>
</dbReference>
<comment type="caution">
    <text evidence="5">The sequence shown here is derived from an EMBL/GenBank/DDBJ whole genome shotgun (WGS) entry which is preliminary data.</text>
</comment>
<feature type="non-terminal residue" evidence="5">
    <location>
        <position position="334"/>
    </location>
</feature>
<dbReference type="GO" id="GO:0005886">
    <property type="term" value="C:plasma membrane"/>
    <property type="evidence" value="ECO:0007669"/>
    <property type="project" value="TreeGrafter"/>
</dbReference>
<dbReference type="Proteomes" id="UP001194098">
    <property type="component" value="Unassembled WGS sequence"/>
</dbReference>
<dbReference type="SMART" id="SM00825">
    <property type="entry name" value="PKS_KS"/>
    <property type="match status" value="1"/>
</dbReference>
<dbReference type="CDD" id="cd00833">
    <property type="entry name" value="PKS"/>
    <property type="match status" value="1"/>
</dbReference>
<dbReference type="InterPro" id="IPR016039">
    <property type="entry name" value="Thiolase-like"/>
</dbReference>
<dbReference type="PANTHER" id="PTHR43775">
    <property type="entry name" value="FATTY ACID SYNTHASE"/>
    <property type="match status" value="1"/>
</dbReference>
<dbReference type="PROSITE" id="PS52004">
    <property type="entry name" value="KS3_2"/>
    <property type="match status" value="1"/>
</dbReference>
<dbReference type="RefSeq" id="WP_241428411.1">
    <property type="nucleotide sequence ID" value="NZ_JABAGV010000662.1"/>
</dbReference>
<dbReference type="GO" id="GO:0006633">
    <property type="term" value="P:fatty acid biosynthetic process"/>
    <property type="evidence" value="ECO:0007669"/>
    <property type="project" value="InterPro"/>
</dbReference>